<evidence type="ECO:0008006" key="4">
    <source>
        <dbReference type="Google" id="ProtNLM"/>
    </source>
</evidence>
<dbReference type="Proteomes" id="UP001610334">
    <property type="component" value="Unassembled WGS sequence"/>
</dbReference>
<feature type="region of interest" description="Disordered" evidence="1">
    <location>
        <begin position="48"/>
        <end position="102"/>
    </location>
</feature>
<evidence type="ECO:0000313" key="2">
    <source>
        <dbReference type="EMBL" id="KAL2822057.1"/>
    </source>
</evidence>
<feature type="compositionally biased region" description="Polar residues" evidence="1">
    <location>
        <begin position="48"/>
        <end position="62"/>
    </location>
</feature>
<reference evidence="2 3" key="1">
    <citation type="submission" date="2024-07" db="EMBL/GenBank/DDBJ databases">
        <title>Section-level genome sequencing and comparative genomics of Aspergillus sections Usti and Cavernicolus.</title>
        <authorList>
            <consortium name="Lawrence Berkeley National Laboratory"/>
            <person name="Nybo J.L."/>
            <person name="Vesth T.C."/>
            <person name="Theobald S."/>
            <person name="Frisvad J.C."/>
            <person name="Larsen T.O."/>
            <person name="Kjaerboelling I."/>
            <person name="Rothschild-Mancinelli K."/>
            <person name="Lyhne E.K."/>
            <person name="Kogle M.E."/>
            <person name="Barry K."/>
            <person name="Clum A."/>
            <person name="Na H."/>
            <person name="Ledsgaard L."/>
            <person name="Lin J."/>
            <person name="Lipzen A."/>
            <person name="Kuo A."/>
            <person name="Riley R."/>
            <person name="Mondo S."/>
            <person name="Labutti K."/>
            <person name="Haridas S."/>
            <person name="Pangalinan J."/>
            <person name="Salamov A.A."/>
            <person name="Simmons B.A."/>
            <person name="Magnuson J.K."/>
            <person name="Chen J."/>
            <person name="Drula E."/>
            <person name="Henrissat B."/>
            <person name="Wiebenga A."/>
            <person name="Lubbers R.J."/>
            <person name="Gomes A.C."/>
            <person name="Makela M.R."/>
            <person name="Stajich J."/>
            <person name="Grigoriev I.V."/>
            <person name="Mortensen U.H."/>
            <person name="De Vries R.P."/>
            <person name="Baker S.E."/>
            <person name="Andersen M.R."/>
        </authorList>
    </citation>
    <scope>NUCLEOTIDE SEQUENCE [LARGE SCALE GENOMIC DNA]</scope>
    <source>
        <strain evidence="2 3">CBS 588.65</strain>
    </source>
</reference>
<proteinExistence type="predicted"/>
<sequence>MRPALLRLLKRPSALSVVDSLISSPSGIERLRSGLSDKCAGCQASSLAQLSPQCPESSPSNDDTSRRSRTKPSSLRVHAIRSPPNNSTSDNRHEGLQDKTPTDWNHLALQTKRLEYESDVGLAASVGTRLVDDPLYKNDFSLWLELLRYRQRRNGDSGTLDIWEGLMARADGLQLPVDGECADFLWQSFVDLGLKRETILNEVTDYALDLWNKSGKRWPKLYQSIVGRFIQCGMKQQAVKWHRKLQNPHLSDPSDIIHCFQSAISDAPEPGEVFFGTSTAAKRSLAWRLSTFRRVCTYTDGHRIHSQVLLLLLSKGELTEALRMHTFLVKRGDHPQSREELEPLLEFAKDFDSPSAYAELQEYYTDFKPRHSTEETITSEISTIEKQSQGPNANNWIKEKPFKDEFGARIFATQALSFDMILSGLKMFGVQAIGPRSLREMATRARGSHELHERIERLKQEGISIGDSVFAQLLRRMAKENREILLSDLIHSDQHPDMLQDADMQEKLLVSYYTARDWRQYNLTLAILKELHGEGSRELMNIHARKHLACGELALASKVIDDMLTQGFSPTRKTIRFMATHLLTPRRVGVGPVRQSDLHFAQELAFVFRFLQRIAQANASIPPRLWIELLKRLGMTDSWDELRACCLWLARHYSSARTRPLTSNHPPLNQAHAEEMLETIFTERMQDAIVAWGFIIQPPTKVKTYTVAGPDGEQLAPFVRGLMLLRELQQAGIPIRLGRVFKVCQQRLVMLYGPPKPSNRPKNRILRQENPYAFEQVIADINRAWEQPPLIDEQGKSRLYRKINAASPERPMFVGHQYEPDEDV</sequence>
<feature type="compositionally biased region" description="Basic and acidic residues" evidence="1">
    <location>
        <begin position="90"/>
        <end position="101"/>
    </location>
</feature>
<name>A0ABR4I523_9EURO</name>
<accession>A0ABR4I523</accession>
<organism evidence="2 3">
    <name type="scientific">Aspergillus granulosus</name>
    <dbReference type="NCBI Taxonomy" id="176169"/>
    <lineage>
        <taxon>Eukaryota</taxon>
        <taxon>Fungi</taxon>
        <taxon>Dikarya</taxon>
        <taxon>Ascomycota</taxon>
        <taxon>Pezizomycotina</taxon>
        <taxon>Eurotiomycetes</taxon>
        <taxon>Eurotiomycetidae</taxon>
        <taxon>Eurotiales</taxon>
        <taxon>Aspergillaceae</taxon>
        <taxon>Aspergillus</taxon>
        <taxon>Aspergillus subgen. Nidulantes</taxon>
    </lineage>
</organism>
<gene>
    <name evidence="2" type="ORF">BJX63DRAFT_181422</name>
</gene>
<protein>
    <recommendedName>
        <fullName evidence="4">Pentatricopeptide repeat domain-containing protein</fullName>
    </recommendedName>
</protein>
<dbReference type="EMBL" id="JBFXLT010000003">
    <property type="protein sequence ID" value="KAL2822057.1"/>
    <property type="molecule type" value="Genomic_DNA"/>
</dbReference>
<evidence type="ECO:0000256" key="1">
    <source>
        <dbReference type="SAM" id="MobiDB-lite"/>
    </source>
</evidence>
<evidence type="ECO:0000313" key="3">
    <source>
        <dbReference type="Proteomes" id="UP001610334"/>
    </source>
</evidence>
<keyword evidence="3" id="KW-1185">Reference proteome</keyword>
<comment type="caution">
    <text evidence="2">The sequence shown here is derived from an EMBL/GenBank/DDBJ whole genome shotgun (WGS) entry which is preliminary data.</text>
</comment>